<protein>
    <submittedName>
        <fullName evidence="1">Uncharacterized protein</fullName>
    </submittedName>
</protein>
<organism evidence="1">
    <name type="scientific">marine sediment metagenome</name>
    <dbReference type="NCBI Taxonomy" id="412755"/>
    <lineage>
        <taxon>unclassified sequences</taxon>
        <taxon>metagenomes</taxon>
        <taxon>ecological metagenomes</taxon>
    </lineage>
</organism>
<feature type="non-terminal residue" evidence="1">
    <location>
        <position position="45"/>
    </location>
</feature>
<dbReference type="AlphaFoldDB" id="X1FM67"/>
<reference evidence="1" key="1">
    <citation type="journal article" date="2014" name="Front. Microbiol.">
        <title>High frequency of phylogenetically diverse reductive dehalogenase-homologous genes in deep subseafloor sedimentary metagenomes.</title>
        <authorList>
            <person name="Kawai M."/>
            <person name="Futagami T."/>
            <person name="Toyoda A."/>
            <person name="Takaki Y."/>
            <person name="Nishi S."/>
            <person name="Hori S."/>
            <person name="Arai W."/>
            <person name="Tsubouchi T."/>
            <person name="Morono Y."/>
            <person name="Uchiyama I."/>
            <person name="Ito T."/>
            <person name="Fujiyama A."/>
            <person name="Inagaki F."/>
            <person name="Takami H."/>
        </authorList>
    </citation>
    <scope>NUCLEOTIDE SEQUENCE</scope>
    <source>
        <strain evidence="1">Expedition CK06-06</strain>
    </source>
</reference>
<gene>
    <name evidence="1" type="ORF">S03H2_03408</name>
</gene>
<comment type="caution">
    <text evidence="1">The sequence shown here is derived from an EMBL/GenBank/DDBJ whole genome shotgun (WGS) entry which is preliminary data.</text>
</comment>
<sequence length="45" mass="5037">MVRMIAGRLIEKTTEVTPGVIVVNPTVTWNPSASIVEITLKDWNR</sequence>
<accession>X1FM67</accession>
<evidence type="ECO:0000313" key="1">
    <source>
        <dbReference type="EMBL" id="GAH30449.1"/>
    </source>
</evidence>
<proteinExistence type="predicted"/>
<name>X1FM67_9ZZZZ</name>
<dbReference type="EMBL" id="BARU01001256">
    <property type="protein sequence ID" value="GAH30449.1"/>
    <property type="molecule type" value="Genomic_DNA"/>
</dbReference>